<dbReference type="Proteomes" id="UP000015104">
    <property type="component" value="Unassembled WGS sequence"/>
</dbReference>
<keyword evidence="4 6" id="KW-0472">Membrane</keyword>
<keyword evidence="2 6" id="KW-0812">Transmembrane</keyword>
<name>T1K6R8_TETUR</name>
<evidence type="ECO:0000256" key="4">
    <source>
        <dbReference type="ARBA" id="ARBA00023136"/>
    </source>
</evidence>
<reference evidence="7" key="2">
    <citation type="submission" date="2015-06" db="UniProtKB">
        <authorList>
            <consortium name="EnsemblMetazoa"/>
        </authorList>
    </citation>
    <scope>IDENTIFICATION</scope>
</reference>
<gene>
    <name evidence="7" type="primary">107361129</name>
</gene>
<dbReference type="AlphaFoldDB" id="T1K6R8"/>
<dbReference type="GO" id="GO:0007606">
    <property type="term" value="P:sensory perception of chemical stimulus"/>
    <property type="evidence" value="ECO:0007669"/>
    <property type="project" value="TreeGrafter"/>
</dbReference>
<dbReference type="GO" id="GO:0016020">
    <property type="term" value="C:membrane"/>
    <property type="evidence" value="ECO:0007669"/>
    <property type="project" value="UniProtKB-SubCell"/>
</dbReference>
<evidence type="ECO:0000256" key="2">
    <source>
        <dbReference type="ARBA" id="ARBA00022692"/>
    </source>
</evidence>
<feature type="transmembrane region" description="Helical" evidence="6">
    <location>
        <begin position="305"/>
        <end position="327"/>
    </location>
</feature>
<evidence type="ECO:0000256" key="3">
    <source>
        <dbReference type="ARBA" id="ARBA00022989"/>
    </source>
</evidence>
<feature type="transmembrane region" description="Helical" evidence="6">
    <location>
        <begin position="380"/>
        <end position="400"/>
    </location>
</feature>
<comment type="subcellular location">
    <subcellularLocation>
        <location evidence="1">Membrane</location>
        <topology evidence="1">Multi-pass membrane protein</topology>
    </subcellularLocation>
</comment>
<reference evidence="8" key="1">
    <citation type="submission" date="2011-08" db="EMBL/GenBank/DDBJ databases">
        <authorList>
            <person name="Rombauts S."/>
        </authorList>
    </citation>
    <scope>NUCLEOTIDE SEQUENCE</scope>
    <source>
        <strain evidence="8">London</strain>
    </source>
</reference>
<feature type="transmembrane region" description="Helical" evidence="6">
    <location>
        <begin position="145"/>
        <end position="166"/>
    </location>
</feature>
<protein>
    <recommendedName>
        <fullName evidence="9">Gustatory receptor</fullName>
    </recommendedName>
</protein>
<dbReference type="KEGG" id="tut:107361129"/>
<dbReference type="GO" id="GO:0051606">
    <property type="term" value="P:detection of stimulus"/>
    <property type="evidence" value="ECO:0007669"/>
    <property type="project" value="UniProtKB-ARBA"/>
</dbReference>
<proteinExistence type="predicted"/>
<dbReference type="EMBL" id="CAEY01001794">
    <property type="status" value="NOT_ANNOTATED_CDS"/>
    <property type="molecule type" value="Genomic_DNA"/>
</dbReference>
<evidence type="ECO:0000256" key="1">
    <source>
        <dbReference type="ARBA" id="ARBA00004141"/>
    </source>
</evidence>
<evidence type="ECO:0008006" key="9">
    <source>
        <dbReference type="Google" id="ProtNLM"/>
    </source>
</evidence>
<dbReference type="PANTHER" id="PTHR21421">
    <property type="entry name" value="GUSTATORY RECEPTOR"/>
    <property type="match status" value="1"/>
</dbReference>
<feature type="transmembrane region" description="Helical" evidence="6">
    <location>
        <begin position="201"/>
        <end position="226"/>
    </location>
</feature>
<dbReference type="EnsemblMetazoa" id="tetur06g01480.1">
    <property type="protein sequence ID" value="tetur06g01480.1"/>
    <property type="gene ID" value="tetur06g01480"/>
</dbReference>
<keyword evidence="3 6" id="KW-1133">Transmembrane helix</keyword>
<evidence type="ECO:0000313" key="7">
    <source>
        <dbReference type="EnsemblMetazoa" id="tetur06g01480.1"/>
    </source>
</evidence>
<accession>T1K6R8</accession>
<evidence type="ECO:0000256" key="6">
    <source>
        <dbReference type="SAM" id="Phobius"/>
    </source>
</evidence>
<dbReference type="HOGENOM" id="CLU_683953_0_0_1"/>
<evidence type="ECO:0000256" key="5">
    <source>
        <dbReference type="ARBA" id="ARBA00023170"/>
    </source>
</evidence>
<dbReference type="OrthoDB" id="6422868at2759"/>
<dbReference type="PANTHER" id="PTHR21421:SF29">
    <property type="entry name" value="GUSTATORY RECEPTOR 5A FOR TREHALOSE-RELATED"/>
    <property type="match status" value="1"/>
</dbReference>
<evidence type="ECO:0000313" key="8">
    <source>
        <dbReference type="Proteomes" id="UP000015104"/>
    </source>
</evidence>
<keyword evidence="8" id="KW-1185">Reference proteome</keyword>
<dbReference type="GO" id="GO:0038023">
    <property type="term" value="F:signaling receptor activity"/>
    <property type="evidence" value="ECO:0007669"/>
    <property type="project" value="UniProtKB-ARBA"/>
</dbReference>
<organism evidence="7 8">
    <name type="scientific">Tetranychus urticae</name>
    <name type="common">Two-spotted spider mite</name>
    <dbReference type="NCBI Taxonomy" id="32264"/>
    <lineage>
        <taxon>Eukaryota</taxon>
        <taxon>Metazoa</taxon>
        <taxon>Ecdysozoa</taxon>
        <taxon>Arthropoda</taxon>
        <taxon>Chelicerata</taxon>
        <taxon>Arachnida</taxon>
        <taxon>Acari</taxon>
        <taxon>Acariformes</taxon>
        <taxon>Trombidiformes</taxon>
        <taxon>Prostigmata</taxon>
        <taxon>Eleutherengona</taxon>
        <taxon>Raphignathae</taxon>
        <taxon>Tetranychoidea</taxon>
        <taxon>Tetranychidae</taxon>
        <taxon>Tetranychus</taxon>
    </lineage>
</organism>
<keyword evidence="5" id="KW-0675">Receptor</keyword>
<dbReference type="OMA" id="IYATHIV"/>
<sequence>MFRPIKGSENKLFTPNERPETAGETYHLEVLRPLIKVSEYLGSWPRDGSQFILRLNAWNGLTLFVLHFYTVHKFFNWMTVVKTTENIFEVFEQLTLITRTAIVALCFDYRFLMHQSNMDLFKIFGSITTLNEEWCLLRLKNIIKFVIGACFFFVFLHVLFASIFMFHTSTDKYVNWLFYGDAADQTPDFVVRMIMIADWALYLYLVICNECFFFGLYIALCLTMLFKVKDFNAFAKRIQKERLIKTGSQVQELYQMHTRLSEMITEAERSYSFPSFLWILCIIFNLAVKIESVIHGIKKAEFREFGYIFTDVIYYSLGFMAICMVASEVGEANSEPIISLIKIAEYGDIEDWVFQQETQLLITKINTPMLKLSGWSCFELNMQFMLTILGALATYAIIIIQMA</sequence>